<dbReference type="Proteomes" id="UP000451565">
    <property type="component" value="Unassembled WGS sequence"/>
</dbReference>
<dbReference type="InterPro" id="IPR036942">
    <property type="entry name" value="Beta-barrel_TonB_sf"/>
</dbReference>
<gene>
    <name evidence="14" type="ORF">GEV47_08680</name>
</gene>
<dbReference type="PANTHER" id="PTHR32552:SF83">
    <property type="entry name" value="BLR3904 PROTEIN"/>
    <property type="match status" value="1"/>
</dbReference>
<dbReference type="NCBIfam" id="TIGR01783">
    <property type="entry name" value="TonB-siderophor"/>
    <property type="match status" value="1"/>
</dbReference>
<dbReference type="SUPFAM" id="SSF56935">
    <property type="entry name" value="Porins"/>
    <property type="match status" value="1"/>
</dbReference>
<evidence type="ECO:0000313" key="15">
    <source>
        <dbReference type="Proteomes" id="UP000451565"/>
    </source>
</evidence>
<dbReference type="CDD" id="cd01347">
    <property type="entry name" value="ligand_gated_channel"/>
    <property type="match status" value="1"/>
</dbReference>
<evidence type="ECO:0000256" key="7">
    <source>
        <dbReference type="ARBA" id="ARBA00023136"/>
    </source>
</evidence>
<comment type="subcellular location">
    <subcellularLocation>
        <location evidence="1 10">Cell outer membrane</location>
        <topology evidence="1 10">Multi-pass membrane protein</topology>
    </subcellularLocation>
</comment>
<keyword evidence="8 14" id="KW-0675">Receptor</keyword>
<keyword evidence="5 10" id="KW-0812">Transmembrane</keyword>
<dbReference type="EMBL" id="WINI01000004">
    <property type="protein sequence ID" value="MQR00756.1"/>
    <property type="molecule type" value="Genomic_DNA"/>
</dbReference>
<dbReference type="InterPro" id="IPR000531">
    <property type="entry name" value="Beta-barrel_TonB"/>
</dbReference>
<dbReference type="InterPro" id="IPR037066">
    <property type="entry name" value="Plug_dom_sf"/>
</dbReference>
<protein>
    <submittedName>
        <fullName evidence="14">TonB-dependent siderophore receptor</fullName>
    </submittedName>
</protein>
<proteinExistence type="inferred from homology"/>
<evidence type="ECO:0000259" key="13">
    <source>
        <dbReference type="Pfam" id="PF07715"/>
    </source>
</evidence>
<dbReference type="AlphaFoldDB" id="A0A843YVY7"/>
<evidence type="ECO:0000256" key="5">
    <source>
        <dbReference type="ARBA" id="ARBA00022692"/>
    </source>
</evidence>
<keyword evidence="7 10" id="KW-0472">Membrane</keyword>
<dbReference type="Pfam" id="PF07715">
    <property type="entry name" value="Plug"/>
    <property type="match status" value="1"/>
</dbReference>
<keyword evidence="4 10" id="KW-1134">Transmembrane beta strand</keyword>
<keyword evidence="3 10" id="KW-0813">Transport</keyword>
<keyword evidence="15" id="KW-1185">Reference proteome</keyword>
<dbReference type="GO" id="GO:0038023">
    <property type="term" value="F:signaling receptor activity"/>
    <property type="evidence" value="ECO:0007669"/>
    <property type="project" value="InterPro"/>
</dbReference>
<feature type="domain" description="TonB-dependent receptor plug" evidence="13">
    <location>
        <begin position="81"/>
        <end position="180"/>
    </location>
</feature>
<sequence>MKKNVISDAIRVVASGAATAGFAVAMSSMPLMVQAQTKTDAEEDAKKSPNALTSLPMVTVTEKAENANQATTGIARMPGTVKETPQVINVISQEMIEQQRATSLEQVLKNVPGITMSTGEGNGGQNGDQFRIRGMSAKGDIYVDGLRDFGAYKRDSFNTDSVEVIKGPSGEAFGVGNVGGLINQTTKKAGLENSTSIDQSFASASTYRTTVDSNIRINDTNAIRINGMYQSGNVADRDHVKDNRQGFAIDFGTGLDTSTEWHLNYSYQHNDGKPDYGVPMAQGADGIYLPLTEYDVPGFSDSTSYVRSTDKDVSTTHMVTSTFVQKLDNGMTINNDTRLSVYERDFSATNPASVSYANLQKLFAGRNVPLAYGAGGGMAYEQRGWAVQNVSSLKGDFDLGGFRNKAMVGLDMNYQKDHRDQGTWTGRVNNQNIVNPTYDMTPGASVAYGATTRESSASDVGVFANDRLWLTQQFSLLGALRWDYFRSEYSTNASSIGGSADSKKLSPSLSGIWEPNQDTMLYTSFSRTYRPIGTDISVAVGGVQSEVPKDGVSNEPERSDSIEAGAKLDFLNKRLGVTGAIFQIKKSNSYTIDPDTGMVAAGFSDSGEAYRIRGTELGLTGRISSNWTVNLAYAYLDGTVTYSSTASSIGKTAPGVPRNNLSVWTSYDVPRSLLPLPGRVTVGGGVQYASSYWVDSANTGQIPNTLAVNAMVAYKLDKYRISLNAYNLTDHQNYSSYFGTTRAVPTSGRTFTLNLGTTF</sequence>
<dbReference type="InterPro" id="IPR012910">
    <property type="entry name" value="Plug_dom"/>
</dbReference>
<evidence type="ECO:0000256" key="3">
    <source>
        <dbReference type="ARBA" id="ARBA00022448"/>
    </source>
</evidence>
<keyword evidence="6 11" id="KW-0798">TonB box</keyword>
<keyword evidence="9 10" id="KW-0998">Cell outer membrane</keyword>
<evidence type="ECO:0000256" key="6">
    <source>
        <dbReference type="ARBA" id="ARBA00023077"/>
    </source>
</evidence>
<feature type="domain" description="TonB-dependent receptor-like beta-barrel" evidence="12">
    <location>
        <begin position="253"/>
        <end position="728"/>
    </location>
</feature>
<dbReference type="InterPro" id="IPR010105">
    <property type="entry name" value="TonB_sidphr_rcpt"/>
</dbReference>
<organism evidence="14 15">
    <name type="scientific">Glaciimonas soli</name>
    <dbReference type="NCBI Taxonomy" id="2590999"/>
    <lineage>
        <taxon>Bacteria</taxon>
        <taxon>Pseudomonadati</taxon>
        <taxon>Pseudomonadota</taxon>
        <taxon>Betaproteobacteria</taxon>
        <taxon>Burkholderiales</taxon>
        <taxon>Oxalobacteraceae</taxon>
        <taxon>Glaciimonas</taxon>
    </lineage>
</organism>
<evidence type="ECO:0000256" key="1">
    <source>
        <dbReference type="ARBA" id="ARBA00004571"/>
    </source>
</evidence>
<evidence type="ECO:0000256" key="8">
    <source>
        <dbReference type="ARBA" id="ARBA00023170"/>
    </source>
</evidence>
<dbReference type="GO" id="GO:0009279">
    <property type="term" value="C:cell outer membrane"/>
    <property type="evidence" value="ECO:0007669"/>
    <property type="project" value="UniProtKB-SubCell"/>
</dbReference>
<name>A0A843YVY7_9BURK</name>
<dbReference type="PANTHER" id="PTHR32552">
    <property type="entry name" value="FERRICHROME IRON RECEPTOR-RELATED"/>
    <property type="match status" value="1"/>
</dbReference>
<evidence type="ECO:0000256" key="10">
    <source>
        <dbReference type="PROSITE-ProRule" id="PRU01360"/>
    </source>
</evidence>
<evidence type="ECO:0000256" key="4">
    <source>
        <dbReference type="ARBA" id="ARBA00022452"/>
    </source>
</evidence>
<dbReference type="InterPro" id="IPR039426">
    <property type="entry name" value="TonB-dep_rcpt-like"/>
</dbReference>
<comment type="similarity">
    <text evidence="2 10 11">Belongs to the TonB-dependent receptor family.</text>
</comment>
<accession>A0A843YVY7</accession>
<evidence type="ECO:0000313" key="14">
    <source>
        <dbReference type="EMBL" id="MQR00756.1"/>
    </source>
</evidence>
<dbReference type="GO" id="GO:0015891">
    <property type="term" value="P:siderophore transport"/>
    <property type="evidence" value="ECO:0007669"/>
    <property type="project" value="InterPro"/>
</dbReference>
<evidence type="ECO:0000256" key="9">
    <source>
        <dbReference type="ARBA" id="ARBA00023237"/>
    </source>
</evidence>
<reference evidence="14 15" key="1">
    <citation type="submission" date="2019-10" db="EMBL/GenBank/DDBJ databases">
        <title>Glaciimonas soli sp. nov., a psychrophilic bacterium isolated from the forest soil of a high elevation mountain in Taiwan.</title>
        <authorList>
            <person name="Wang L.-T."/>
            <person name="Shieh W.Y."/>
        </authorList>
    </citation>
    <scope>NUCLEOTIDE SEQUENCE [LARGE SCALE GENOMIC DNA]</scope>
    <source>
        <strain evidence="14 15">GS1</strain>
    </source>
</reference>
<dbReference type="GO" id="GO:0015344">
    <property type="term" value="F:siderophore uptake transmembrane transporter activity"/>
    <property type="evidence" value="ECO:0007669"/>
    <property type="project" value="TreeGrafter"/>
</dbReference>
<dbReference type="PROSITE" id="PS52016">
    <property type="entry name" value="TONB_DEPENDENT_REC_3"/>
    <property type="match status" value="1"/>
</dbReference>
<dbReference type="RefSeq" id="WP_153234382.1">
    <property type="nucleotide sequence ID" value="NZ_WINI01000004.1"/>
</dbReference>
<dbReference type="Gene3D" id="2.40.170.20">
    <property type="entry name" value="TonB-dependent receptor, beta-barrel domain"/>
    <property type="match status" value="1"/>
</dbReference>
<comment type="caution">
    <text evidence="14">The sequence shown here is derived from an EMBL/GenBank/DDBJ whole genome shotgun (WGS) entry which is preliminary data.</text>
</comment>
<evidence type="ECO:0000256" key="2">
    <source>
        <dbReference type="ARBA" id="ARBA00009810"/>
    </source>
</evidence>
<dbReference type="Gene3D" id="2.170.130.10">
    <property type="entry name" value="TonB-dependent receptor, plug domain"/>
    <property type="match status" value="1"/>
</dbReference>
<dbReference type="OrthoDB" id="9790771at2"/>
<evidence type="ECO:0000259" key="12">
    <source>
        <dbReference type="Pfam" id="PF00593"/>
    </source>
</evidence>
<dbReference type="Pfam" id="PF00593">
    <property type="entry name" value="TonB_dep_Rec_b-barrel"/>
    <property type="match status" value="1"/>
</dbReference>
<evidence type="ECO:0000256" key="11">
    <source>
        <dbReference type="RuleBase" id="RU003357"/>
    </source>
</evidence>